<protein>
    <recommendedName>
        <fullName evidence="5">ABC transporter domain-containing protein</fullName>
    </recommendedName>
</protein>
<comment type="similarity">
    <text evidence="1">Belongs to the ABC transporter superfamily.</text>
</comment>
<evidence type="ECO:0000256" key="1">
    <source>
        <dbReference type="ARBA" id="ARBA00005417"/>
    </source>
</evidence>
<feature type="domain" description="ABC transporter" evidence="5">
    <location>
        <begin position="11"/>
        <end position="233"/>
    </location>
</feature>
<dbReference type="GO" id="GO:0005524">
    <property type="term" value="F:ATP binding"/>
    <property type="evidence" value="ECO:0007669"/>
    <property type="project" value="UniProtKB-KW"/>
</dbReference>
<dbReference type="SUPFAM" id="SSF52540">
    <property type="entry name" value="P-loop containing nucleoside triphosphate hydrolases"/>
    <property type="match status" value="1"/>
</dbReference>
<dbReference type="CDD" id="cd03255">
    <property type="entry name" value="ABC_MJ0796_LolCDE_FtsE"/>
    <property type="match status" value="1"/>
</dbReference>
<dbReference type="InterPro" id="IPR017911">
    <property type="entry name" value="MacB-like_ATP-bd"/>
</dbReference>
<dbReference type="GO" id="GO:0016887">
    <property type="term" value="F:ATP hydrolysis activity"/>
    <property type="evidence" value="ECO:0007669"/>
    <property type="project" value="InterPro"/>
</dbReference>
<evidence type="ECO:0000313" key="6">
    <source>
        <dbReference type="EMBL" id="GAG88176.1"/>
    </source>
</evidence>
<dbReference type="GO" id="GO:0098796">
    <property type="term" value="C:membrane protein complex"/>
    <property type="evidence" value="ECO:0007669"/>
    <property type="project" value="UniProtKB-ARBA"/>
</dbReference>
<keyword evidence="2" id="KW-0813">Transport</keyword>
<evidence type="ECO:0000256" key="4">
    <source>
        <dbReference type="ARBA" id="ARBA00022840"/>
    </source>
</evidence>
<dbReference type="GO" id="GO:0022857">
    <property type="term" value="F:transmembrane transporter activity"/>
    <property type="evidence" value="ECO:0007669"/>
    <property type="project" value="UniProtKB-ARBA"/>
</dbReference>
<dbReference type="InterPro" id="IPR017871">
    <property type="entry name" value="ABC_transporter-like_CS"/>
</dbReference>
<dbReference type="InterPro" id="IPR027417">
    <property type="entry name" value="P-loop_NTPase"/>
</dbReference>
<keyword evidence="4" id="KW-0067">ATP-binding</keyword>
<dbReference type="Gene3D" id="3.40.50.300">
    <property type="entry name" value="P-loop containing nucleotide triphosphate hydrolases"/>
    <property type="match status" value="1"/>
</dbReference>
<dbReference type="PANTHER" id="PTHR42798:SF4">
    <property type="entry name" value="ABC TRANSPORTER DOMAIN-CONTAINING PROTEIN"/>
    <property type="match status" value="1"/>
</dbReference>
<dbReference type="PROSITE" id="PS50893">
    <property type="entry name" value="ABC_TRANSPORTER_2"/>
    <property type="match status" value="1"/>
</dbReference>
<reference evidence="6" key="1">
    <citation type="journal article" date="2014" name="Front. Microbiol.">
        <title>High frequency of phylogenetically diverse reductive dehalogenase-homologous genes in deep subseafloor sedimentary metagenomes.</title>
        <authorList>
            <person name="Kawai M."/>
            <person name="Futagami T."/>
            <person name="Toyoda A."/>
            <person name="Takaki Y."/>
            <person name="Nishi S."/>
            <person name="Hori S."/>
            <person name="Arai W."/>
            <person name="Tsubouchi T."/>
            <person name="Morono Y."/>
            <person name="Uchiyama I."/>
            <person name="Ito T."/>
            <person name="Fujiyama A."/>
            <person name="Inagaki F."/>
            <person name="Takami H."/>
        </authorList>
    </citation>
    <scope>NUCLEOTIDE SEQUENCE</scope>
    <source>
        <strain evidence="6">Expedition CK06-06</strain>
    </source>
</reference>
<dbReference type="FunFam" id="3.40.50.300:FF:000032">
    <property type="entry name" value="Export ABC transporter ATP-binding protein"/>
    <property type="match status" value="1"/>
</dbReference>
<dbReference type="InterPro" id="IPR003439">
    <property type="entry name" value="ABC_transporter-like_ATP-bd"/>
</dbReference>
<organism evidence="6">
    <name type="scientific">marine sediment metagenome</name>
    <dbReference type="NCBI Taxonomy" id="412755"/>
    <lineage>
        <taxon>unclassified sequences</taxon>
        <taxon>metagenomes</taxon>
        <taxon>ecological metagenomes</taxon>
    </lineage>
</organism>
<evidence type="ECO:0000256" key="3">
    <source>
        <dbReference type="ARBA" id="ARBA00022741"/>
    </source>
</evidence>
<evidence type="ECO:0000259" key="5">
    <source>
        <dbReference type="PROSITE" id="PS50893"/>
    </source>
</evidence>
<accession>X1CVF7</accession>
<dbReference type="PANTHER" id="PTHR42798">
    <property type="entry name" value="LIPOPROTEIN-RELEASING SYSTEM ATP-BINDING PROTEIN LOLD"/>
    <property type="match status" value="1"/>
</dbReference>
<dbReference type="SMART" id="SM00382">
    <property type="entry name" value="AAA"/>
    <property type="match status" value="1"/>
</dbReference>
<evidence type="ECO:0000256" key="2">
    <source>
        <dbReference type="ARBA" id="ARBA00022448"/>
    </source>
</evidence>
<dbReference type="Pfam" id="PF00005">
    <property type="entry name" value="ABC_tran"/>
    <property type="match status" value="1"/>
</dbReference>
<dbReference type="PROSITE" id="PS00211">
    <property type="entry name" value="ABC_TRANSPORTER_1"/>
    <property type="match status" value="1"/>
</dbReference>
<dbReference type="EMBL" id="BART01016960">
    <property type="protein sequence ID" value="GAG88176.1"/>
    <property type="molecule type" value="Genomic_DNA"/>
</dbReference>
<sequence>MPGEINNDTIIHLKNVSKHFRSGDNIIKALDDITCCFKKGKMTAVLGKSGCGKSTLLNLIGSLDVPTSGEIYVEDILLNKLNEKQIVAYRRNTIGFVFQFFNLIPSLTALENVLLPLELIKTKMDEGKKSAIELLDRFGISGKLLKQRPNKLSGGEQQRIAIARALINNPDIILADEPTGNIDSNTGKEIIGILRKLADEGKKVIVVTHDTSISEICDEILNLKDGRIVNGKN</sequence>
<gene>
    <name evidence="6" type="ORF">S01H4_32446</name>
</gene>
<proteinExistence type="inferred from homology"/>
<comment type="caution">
    <text evidence="6">The sequence shown here is derived from an EMBL/GenBank/DDBJ whole genome shotgun (WGS) entry which is preliminary data.</text>
</comment>
<dbReference type="AlphaFoldDB" id="X1CVF7"/>
<name>X1CVF7_9ZZZZ</name>
<dbReference type="InterPro" id="IPR003593">
    <property type="entry name" value="AAA+_ATPase"/>
</dbReference>
<keyword evidence="3" id="KW-0547">Nucleotide-binding</keyword>